<feature type="transmembrane region" description="Helical" evidence="4">
    <location>
        <begin position="29"/>
        <end position="55"/>
    </location>
</feature>
<dbReference type="Gene3D" id="2.40.10.120">
    <property type="match status" value="1"/>
</dbReference>
<dbReference type="Proteomes" id="UP000077384">
    <property type="component" value="Unassembled WGS sequence"/>
</dbReference>
<dbReference type="InterPro" id="IPR051201">
    <property type="entry name" value="Chloro_Bact_Ser_Proteases"/>
</dbReference>
<keyword evidence="4" id="KW-0472">Membrane</keyword>
<feature type="domain" description="PDZ" evidence="5">
    <location>
        <begin position="324"/>
        <end position="401"/>
    </location>
</feature>
<dbReference type="EMBL" id="LROR01000108">
    <property type="protein sequence ID" value="OBR89934.1"/>
    <property type="molecule type" value="Genomic_DNA"/>
</dbReference>
<comment type="caution">
    <text evidence="6">The sequence shown here is derived from an EMBL/GenBank/DDBJ whole genome shotgun (WGS) entry which is preliminary data.</text>
</comment>
<keyword evidence="2 6" id="KW-0378">Hydrolase</keyword>
<evidence type="ECO:0000313" key="7">
    <source>
        <dbReference type="EMBL" id="OBR89934.1"/>
    </source>
</evidence>
<dbReference type="InterPro" id="IPR009003">
    <property type="entry name" value="Peptidase_S1_PA"/>
</dbReference>
<evidence type="ECO:0000313" key="8">
    <source>
        <dbReference type="Proteomes" id="UP000077384"/>
    </source>
</evidence>
<dbReference type="PANTHER" id="PTHR43343">
    <property type="entry name" value="PEPTIDASE S12"/>
    <property type="match status" value="1"/>
</dbReference>
<dbReference type="InterPro" id="IPR036034">
    <property type="entry name" value="PDZ_sf"/>
</dbReference>
<keyword evidence="9" id="KW-1185">Reference proteome</keyword>
<dbReference type="PRINTS" id="PR00834">
    <property type="entry name" value="PROTEASES2C"/>
</dbReference>
<evidence type="ECO:0000313" key="9">
    <source>
        <dbReference type="Proteomes" id="UP000093694"/>
    </source>
</evidence>
<dbReference type="PROSITE" id="PS50106">
    <property type="entry name" value="PDZ"/>
    <property type="match status" value="1"/>
</dbReference>
<dbReference type="EC" id="3.4.21.107" evidence="6"/>
<dbReference type="InterPro" id="IPR001478">
    <property type="entry name" value="PDZ"/>
</dbReference>
<feature type="compositionally biased region" description="Low complexity" evidence="3">
    <location>
        <begin position="126"/>
        <end position="142"/>
    </location>
</feature>
<dbReference type="GO" id="GO:0006508">
    <property type="term" value="P:proteolysis"/>
    <property type="evidence" value="ECO:0007669"/>
    <property type="project" value="UniProtKB-KW"/>
</dbReference>
<dbReference type="PATRIC" id="fig|1705578.3.peg.1321"/>
<dbReference type="Proteomes" id="UP000093694">
    <property type="component" value="Unassembled WGS sequence"/>
</dbReference>
<protein>
    <submittedName>
        <fullName evidence="6">Serine protease Do-like HtrB</fullName>
        <ecNumber evidence="6">3.4.21.107</ecNumber>
    </submittedName>
</protein>
<keyword evidence="4" id="KW-0812">Transmembrane</keyword>
<dbReference type="SMART" id="SM00228">
    <property type="entry name" value="PDZ"/>
    <property type="match status" value="1"/>
</dbReference>
<evidence type="ECO:0000256" key="4">
    <source>
        <dbReference type="SAM" id="Phobius"/>
    </source>
</evidence>
<name>A0A166SKL9_9CLOT</name>
<dbReference type="SUPFAM" id="SSF50494">
    <property type="entry name" value="Trypsin-like serine proteases"/>
    <property type="match status" value="1"/>
</dbReference>
<proteinExistence type="predicted"/>
<dbReference type="AlphaFoldDB" id="A0A166SKL9"/>
<dbReference type="SUPFAM" id="SSF50156">
    <property type="entry name" value="PDZ domain-like"/>
    <property type="match status" value="1"/>
</dbReference>
<dbReference type="Pfam" id="PF13365">
    <property type="entry name" value="Trypsin_2"/>
    <property type="match status" value="1"/>
</dbReference>
<dbReference type="PANTHER" id="PTHR43343:SF3">
    <property type="entry name" value="PROTEASE DO-LIKE 8, CHLOROPLASTIC"/>
    <property type="match status" value="1"/>
</dbReference>
<gene>
    <name evidence="6" type="primary">htrB_1</name>
    <name evidence="7" type="synonym">htrB_2</name>
    <name evidence="7" type="ORF">CLCOS_42430</name>
    <name evidence="6" type="ORF">WX73_00930</name>
</gene>
<reference evidence="7 9" key="2">
    <citation type="journal article" date="2016" name="Front. Microbiol.">
        <title>Industrial Acetogenic Biocatalysts: A Comparative Metabolic and Genomic Analysis.</title>
        <authorList>
            <person name="Bengelsdorf F."/>
            <person name="Poehlein A."/>
            <person name="Sonja S."/>
            <person name="Erz C."/>
            <person name="Hummel T."/>
            <person name="Hoffmeister S."/>
            <person name="Daniel R."/>
            <person name="Durre P."/>
        </authorList>
    </citation>
    <scope>NUCLEOTIDE SEQUENCE [LARGE SCALE GENOMIC DNA]</scope>
    <source>
        <strain evidence="7 9">PTA-10522</strain>
    </source>
</reference>
<evidence type="ECO:0000259" key="5">
    <source>
        <dbReference type="PROSITE" id="PS50106"/>
    </source>
</evidence>
<dbReference type="Gene3D" id="2.30.42.10">
    <property type="match status" value="1"/>
</dbReference>
<evidence type="ECO:0000256" key="1">
    <source>
        <dbReference type="ARBA" id="ARBA00022670"/>
    </source>
</evidence>
<evidence type="ECO:0000256" key="3">
    <source>
        <dbReference type="SAM" id="MobiDB-lite"/>
    </source>
</evidence>
<evidence type="ECO:0000256" key="2">
    <source>
        <dbReference type="ARBA" id="ARBA00022801"/>
    </source>
</evidence>
<dbReference type="InterPro" id="IPR001940">
    <property type="entry name" value="Peptidase_S1C"/>
</dbReference>
<keyword evidence="4" id="KW-1133">Transmembrane helix</keyword>
<sequence>MGNFNNEYDTSKISLKTKFKDKLKRSKKFMSYIAVGLICSIIGGSISIAGALYFIPTLGMFKSTPLYQNLALQNTGNEKSSTIDASPVSTAKGGLTVSEIAKKVGPAVVGVSIKTASQSSDIFGFSGNSQSDESQSNGNSSDNQDDGMGSGIIINEDGYILTNYHVIESAEKVSVIFNNKKEATAKVVNYDAGLDLAIIKVTTNEKMPAVAELGDSKNLQVGDSVVAIGNPLGKELLGTVTTGVISATNRDIKVGDNTQTYLQTDAAINPGNSGGALVNSAGQVIGINSAKIGGSGVEGIGFAIPINTVKPKLSGLLKPILKLGIAGRDINSQLSQAYNVPEGVYVAEVQEFSAAERCGLKVGDVIQKFDGKSVKSISEINDIKATHKSGDTVEVVVNRNGSKKTLNLTLTQ</sequence>
<dbReference type="EMBL" id="LITQ01000020">
    <property type="protein sequence ID" value="OAA92451.1"/>
    <property type="molecule type" value="Genomic_DNA"/>
</dbReference>
<dbReference type="RefSeq" id="WP_063601545.1">
    <property type="nucleotide sequence ID" value="NZ_LITQ01000020.1"/>
</dbReference>
<dbReference type="Pfam" id="PF13180">
    <property type="entry name" value="PDZ_2"/>
    <property type="match status" value="1"/>
</dbReference>
<accession>A0A166SKL9</accession>
<organism evidence="6 8">
    <name type="scientific">Clostridium coskatii</name>
    <dbReference type="NCBI Taxonomy" id="1705578"/>
    <lineage>
        <taxon>Bacteria</taxon>
        <taxon>Bacillati</taxon>
        <taxon>Bacillota</taxon>
        <taxon>Clostridia</taxon>
        <taxon>Eubacteriales</taxon>
        <taxon>Clostridiaceae</taxon>
        <taxon>Clostridium</taxon>
    </lineage>
</organism>
<reference evidence="6 8" key="1">
    <citation type="journal article" date="2015" name="Biotechnol. Bioeng.">
        <title>Genome sequence and phenotypic characterization of Caulobacter segnis.</title>
        <authorList>
            <person name="Patel S."/>
            <person name="Fletcher B."/>
            <person name="Scott D.C."/>
            <person name="Ely B."/>
        </authorList>
    </citation>
    <scope>NUCLEOTIDE SEQUENCE [LARGE SCALE GENOMIC DNA]</scope>
    <source>
        <strain evidence="6 8">PS02</strain>
    </source>
</reference>
<keyword evidence="1 6" id="KW-0645">Protease</keyword>
<feature type="region of interest" description="Disordered" evidence="3">
    <location>
        <begin position="124"/>
        <end position="148"/>
    </location>
</feature>
<dbReference type="GO" id="GO:0004252">
    <property type="term" value="F:serine-type endopeptidase activity"/>
    <property type="evidence" value="ECO:0007669"/>
    <property type="project" value="InterPro"/>
</dbReference>
<evidence type="ECO:0000313" key="6">
    <source>
        <dbReference type="EMBL" id="OAA92451.1"/>
    </source>
</evidence>